<dbReference type="AlphaFoldDB" id="A0A5B7IXT6"/>
<gene>
    <name evidence="1" type="ORF">E2C01_081940</name>
</gene>
<protein>
    <submittedName>
        <fullName evidence="1">Uncharacterized protein</fullName>
    </submittedName>
</protein>
<reference evidence="1 2" key="1">
    <citation type="submission" date="2019-05" db="EMBL/GenBank/DDBJ databases">
        <title>Another draft genome of Portunus trituberculatus and its Hox gene families provides insights of decapod evolution.</title>
        <authorList>
            <person name="Jeong J.-H."/>
            <person name="Song I."/>
            <person name="Kim S."/>
            <person name="Choi T."/>
            <person name="Kim D."/>
            <person name="Ryu S."/>
            <person name="Kim W."/>
        </authorList>
    </citation>
    <scope>NUCLEOTIDE SEQUENCE [LARGE SCALE GENOMIC DNA]</scope>
    <source>
        <tissue evidence="1">Muscle</tissue>
    </source>
</reference>
<comment type="caution">
    <text evidence="1">The sequence shown here is derived from an EMBL/GenBank/DDBJ whole genome shotgun (WGS) entry which is preliminary data.</text>
</comment>
<evidence type="ECO:0000313" key="1">
    <source>
        <dbReference type="EMBL" id="MPC87089.1"/>
    </source>
</evidence>
<proteinExistence type="predicted"/>
<dbReference type="Proteomes" id="UP000324222">
    <property type="component" value="Unassembled WGS sequence"/>
</dbReference>
<keyword evidence="2" id="KW-1185">Reference proteome</keyword>
<sequence length="86" mass="9368">MERSVQMLNICTGGERDGSMQGKRARGQGLITQQWIAIGSHFQPTPCMLYIRISVPTANLPSPFSVSPIPNINNSLHLLKCSSSVV</sequence>
<dbReference type="EMBL" id="VSRR010073476">
    <property type="protein sequence ID" value="MPC87089.1"/>
    <property type="molecule type" value="Genomic_DNA"/>
</dbReference>
<name>A0A5B7IXT6_PORTR</name>
<evidence type="ECO:0000313" key="2">
    <source>
        <dbReference type="Proteomes" id="UP000324222"/>
    </source>
</evidence>
<organism evidence="1 2">
    <name type="scientific">Portunus trituberculatus</name>
    <name type="common">Swimming crab</name>
    <name type="synonym">Neptunus trituberculatus</name>
    <dbReference type="NCBI Taxonomy" id="210409"/>
    <lineage>
        <taxon>Eukaryota</taxon>
        <taxon>Metazoa</taxon>
        <taxon>Ecdysozoa</taxon>
        <taxon>Arthropoda</taxon>
        <taxon>Crustacea</taxon>
        <taxon>Multicrustacea</taxon>
        <taxon>Malacostraca</taxon>
        <taxon>Eumalacostraca</taxon>
        <taxon>Eucarida</taxon>
        <taxon>Decapoda</taxon>
        <taxon>Pleocyemata</taxon>
        <taxon>Brachyura</taxon>
        <taxon>Eubrachyura</taxon>
        <taxon>Portunoidea</taxon>
        <taxon>Portunidae</taxon>
        <taxon>Portuninae</taxon>
        <taxon>Portunus</taxon>
    </lineage>
</organism>
<accession>A0A5B7IXT6</accession>